<dbReference type="PANTHER" id="PTHR43386:SF6">
    <property type="entry name" value="ABC TRANSPORTER PERMEASE PROTEIN"/>
    <property type="match status" value="1"/>
</dbReference>
<dbReference type="Pfam" id="PF12911">
    <property type="entry name" value="OppC_N"/>
    <property type="match status" value="1"/>
</dbReference>
<evidence type="ECO:0000313" key="9">
    <source>
        <dbReference type="EMBL" id="MBP2318602.1"/>
    </source>
</evidence>
<keyword evidence="2 7" id="KW-0813">Transport</keyword>
<dbReference type="PROSITE" id="PS50928">
    <property type="entry name" value="ABC_TM1"/>
    <property type="match status" value="1"/>
</dbReference>
<comment type="similarity">
    <text evidence="7">Belongs to the binding-protein-dependent transport system permease family.</text>
</comment>
<dbReference type="Gene3D" id="1.10.3720.10">
    <property type="entry name" value="MetI-like"/>
    <property type="match status" value="1"/>
</dbReference>
<dbReference type="InterPro" id="IPR000515">
    <property type="entry name" value="MetI-like"/>
</dbReference>
<gene>
    <name evidence="9" type="ORF">JOF45_001621</name>
</gene>
<dbReference type="PANTHER" id="PTHR43386">
    <property type="entry name" value="OLIGOPEPTIDE TRANSPORT SYSTEM PERMEASE PROTEIN APPC"/>
    <property type="match status" value="1"/>
</dbReference>
<organism evidence="9 10">
    <name type="scientific">Nesterenkonia lacusekhoensis</name>
    <dbReference type="NCBI Taxonomy" id="150832"/>
    <lineage>
        <taxon>Bacteria</taxon>
        <taxon>Bacillati</taxon>
        <taxon>Actinomycetota</taxon>
        <taxon>Actinomycetes</taxon>
        <taxon>Micrococcales</taxon>
        <taxon>Micrococcaceae</taxon>
        <taxon>Nesterenkonia</taxon>
    </lineage>
</organism>
<evidence type="ECO:0000256" key="7">
    <source>
        <dbReference type="RuleBase" id="RU363032"/>
    </source>
</evidence>
<protein>
    <submittedName>
        <fullName evidence="9">Peptide/nickel transport system permease protein/oligopeptide transport system permease protein</fullName>
    </submittedName>
</protein>
<evidence type="ECO:0000256" key="6">
    <source>
        <dbReference type="ARBA" id="ARBA00023136"/>
    </source>
</evidence>
<evidence type="ECO:0000256" key="1">
    <source>
        <dbReference type="ARBA" id="ARBA00004651"/>
    </source>
</evidence>
<name>A0ABS4T2D5_9MICC</name>
<accession>A0ABS4T2D5</accession>
<dbReference type="CDD" id="cd06261">
    <property type="entry name" value="TM_PBP2"/>
    <property type="match status" value="1"/>
</dbReference>
<dbReference type="RefSeq" id="WP_210049005.1">
    <property type="nucleotide sequence ID" value="NZ_JAGINX010000001.1"/>
</dbReference>
<sequence length="317" mass="34868">MSENKDSRYRPDKGETLLSAGEATEAATSARTKDAEASLWVDAWRSLRRNPWFVFSAILLLILLAMAIFPQLFTNTDPRECLLSRSRQTPSAEHWFGTDIQGCDYYTRVIHGARNSIAIGFLVSAGVLAIAIVLGLLAGYFRSWVDAVISRFTDMIFAIPYILAALVFLNVIEDRGVAEVSTVLIVFTWPTMARLMRGSVLSVVNSEYVMAARALGAGHVTIMRRHILPNSLGPVIGYATVFVGIIIGAEATLTFLGVGLQLPSISWGLQLQDAQPYLQQFPHLIVFPLIFVGITVFAFMTLGDAIRDAIDPKSKKK</sequence>
<comment type="subcellular location">
    <subcellularLocation>
        <location evidence="1 7">Cell membrane</location>
        <topology evidence="1 7">Multi-pass membrane protein</topology>
    </subcellularLocation>
</comment>
<feature type="transmembrane region" description="Helical" evidence="7">
    <location>
        <begin position="152"/>
        <end position="172"/>
    </location>
</feature>
<feature type="transmembrane region" description="Helical" evidence="7">
    <location>
        <begin position="52"/>
        <end position="73"/>
    </location>
</feature>
<feature type="domain" description="ABC transmembrane type-1" evidence="8">
    <location>
        <begin position="117"/>
        <end position="302"/>
    </location>
</feature>
<dbReference type="InterPro" id="IPR050366">
    <property type="entry name" value="BP-dependent_transpt_permease"/>
</dbReference>
<evidence type="ECO:0000313" key="10">
    <source>
        <dbReference type="Proteomes" id="UP001519331"/>
    </source>
</evidence>
<feature type="transmembrane region" description="Helical" evidence="7">
    <location>
        <begin position="117"/>
        <end position="140"/>
    </location>
</feature>
<keyword evidence="10" id="KW-1185">Reference proteome</keyword>
<evidence type="ECO:0000256" key="3">
    <source>
        <dbReference type="ARBA" id="ARBA00022475"/>
    </source>
</evidence>
<feature type="transmembrane region" description="Helical" evidence="7">
    <location>
        <begin position="178"/>
        <end position="196"/>
    </location>
</feature>
<dbReference type="Proteomes" id="UP001519331">
    <property type="component" value="Unassembled WGS sequence"/>
</dbReference>
<keyword evidence="3" id="KW-1003">Cell membrane</keyword>
<dbReference type="EMBL" id="JAGINX010000001">
    <property type="protein sequence ID" value="MBP2318602.1"/>
    <property type="molecule type" value="Genomic_DNA"/>
</dbReference>
<dbReference type="Pfam" id="PF00528">
    <property type="entry name" value="BPD_transp_1"/>
    <property type="match status" value="1"/>
</dbReference>
<proteinExistence type="inferred from homology"/>
<dbReference type="InterPro" id="IPR035906">
    <property type="entry name" value="MetI-like_sf"/>
</dbReference>
<keyword evidence="4 7" id="KW-0812">Transmembrane</keyword>
<feature type="transmembrane region" description="Helical" evidence="7">
    <location>
        <begin position="235"/>
        <end position="260"/>
    </location>
</feature>
<evidence type="ECO:0000259" key="8">
    <source>
        <dbReference type="PROSITE" id="PS50928"/>
    </source>
</evidence>
<dbReference type="InterPro" id="IPR025966">
    <property type="entry name" value="OppC_N"/>
</dbReference>
<dbReference type="SUPFAM" id="SSF161098">
    <property type="entry name" value="MetI-like"/>
    <property type="match status" value="1"/>
</dbReference>
<reference evidence="9 10" key="1">
    <citation type="submission" date="2021-03" db="EMBL/GenBank/DDBJ databases">
        <title>Sequencing the genomes of 1000 actinobacteria strains.</title>
        <authorList>
            <person name="Klenk H.-P."/>
        </authorList>
    </citation>
    <scope>NUCLEOTIDE SEQUENCE [LARGE SCALE GENOMIC DNA]</scope>
    <source>
        <strain evidence="9 10">DSM 12544</strain>
    </source>
</reference>
<feature type="transmembrane region" description="Helical" evidence="7">
    <location>
        <begin position="280"/>
        <end position="306"/>
    </location>
</feature>
<evidence type="ECO:0000256" key="4">
    <source>
        <dbReference type="ARBA" id="ARBA00022692"/>
    </source>
</evidence>
<keyword evidence="5 7" id="KW-1133">Transmembrane helix</keyword>
<keyword evidence="6 7" id="KW-0472">Membrane</keyword>
<evidence type="ECO:0000256" key="5">
    <source>
        <dbReference type="ARBA" id="ARBA00022989"/>
    </source>
</evidence>
<comment type="caution">
    <text evidence="9">The sequence shown here is derived from an EMBL/GenBank/DDBJ whole genome shotgun (WGS) entry which is preliminary data.</text>
</comment>
<evidence type="ECO:0000256" key="2">
    <source>
        <dbReference type="ARBA" id="ARBA00022448"/>
    </source>
</evidence>